<comment type="similarity">
    <text evidence="2">Belongs to the acyltransferase 3 family.</text>
</comment>
<evidence type="ECO:0000256" key="3">
    <source>
        <dbReference type="ARBA" id="ARBA00022475"/>
    </source>
</evidence>
<feature type="transmembrane region" description="Helical" evidence="7">
    <location>
        <begin position="122"/>
        <end position="145"/>
    </location>
</feature>
<dbReference type="GO" id="GO:0016413">
    <property type="term" value="F:O-acetyltransferase activity"/>
    <property type="evidence" value="ECO:0007669"/>
    <property type="project" value="TreeGrafter"/>
</dbReference>
<proteinExistence type="inferred from homology"/>
<accession>A0A832DP63</accession>
<organism evidence="9">
    <name type="scientific">Ignavibacterium album</name>
    <dbReference type="NCBI Taxonomy" id="591197"/>
    <lineage>
        <taxon>Bacteria</taxon>
        <taxon>Pseudomonadati</taxon>
        <taxon>Ignavibacteriota</taxon>
        <taxon>Ignavibacteria</taxon>
        <taxon>Ignavibacteriales</taxon>
        <taxon>Ignavibacteriaceae</taxon>
        <taxon>Ignavibacterium</taxon>
    </lineage>
</organism>
<name>A0A832DP63_9BACT</name>
<dbReference type="PANTHER" id="PTHR40074:SF2">
    <property type="entry name" value="O-ACETYLTRANSFERASE WECH"/>
    <property type="match status" value="1"/>
</dbReference>
<dbReference type="PANTHER" id="PTHR40074">
    <property type="entry name" value="O-ACETYLTRANSFERASE WECH"/>
    <property type="match status" value="1"/>
</dbReference>
<gene>
    <name evidence="9" type="ORF">ENS56_11940</name>
</gene>
<dbReference type="Pfam" id="PF07786">
    <property type="entry name" value="HGSNAT_cat"/>
    <property type="match status" value="1"/>
</dbReference>
<dbReference type="NCBIfam" id="TIGR01168">
    <property type="entry name" value="YSIRK_signal"/>
    <property type="match status" value="1"/>
</dbReference>
<dbReference type="GO" id="GO:0009246">
    <property type="term" value="P:enterobacterial common antigen biosynthetic process"/>
    <property type="evidence" value="ECO:0007669"/>
    <property type="project" value="TreeGrafter"/>
</dbReference>
<keyword evidence="3" id="KW-1003">Cell membrane</keyword>
<evidence type="ECO:0000259" key="8">
    <source>
        <dbReference type="Pfam" id="PF07786"/>
    </source>
</evidence>
<sequence>MTQTDKKHRIIFIDLMRAFAVLQMVQGHTVDALLAPEFRSLDYPVYAVWNFMRGMTAPIFMFTSGTVFTYLFRLVDEPFEKNPRVKKGIKRFLLLVFLGYLLRYPTYKVFDFSEVTKQQLDIFFAVDVLQLIGFGLLFLMISAYISEKLKLGDTITFIIMALLFIVPSPFFAKIDWLKIFPQPIANYFNTANGSLFPLFPWAGYVLSGGILGSYLARNPLVFKTNKFSIRLFIIGLISILVAAAFLYSGLVRSISQYSDSYTYDTIIFRIGFVLIITGIVSYISQSISSIPRIFILIGRNTLLIYVVHLMIIYGSAWNPGLYLIWGNSVPASTTILIALGMITLMTIMVYLLNKLRIKNKQLVT</sequence>
<evidence type="ECO:0000313" key="9">
    <source>
        <dbReference type="EMBL" id="HGT48741.1"/>
    </source>
</evidence>
<feature type="transmembrane region" description="Helical" evidence="7">
    <location>
        <begin position="331"/>
        <end position="352"/>
    </location>
</feature>
<dbReference type="InterPro" id="IPR005877">
    <property type="entry name" value="YSIRK_signal_dom"/>
</dbReference>
<feature type="transmembrane region" description="Helical" evidence="7">
    <location>
        <begin position="194"/>
        <end position="215"/>
    </location>
</feature>
<evidence type="ECO:0000256" key="2">
    <source>
        <dbReference type="ARBA" id="ARBA00007400"/>
    </source>
</evidence>
<feature type="transmembrane region" description="Helical" evidence="7">
    <location>
        <begin position="92"/>
        <end position="110"/>
    </location>
</feature>
<evidence type="ECO:0000256" key="6">
    <source>
        <dbReference type="ARBA" id="ARBA00023136"/>
    </source>
</evidence>
<dbReference type="EMBL" id="DSVI01000019">
    <property type="protein sequence ID" value="HGT48741.1"/>
    <property type="molecule type" value="Genomic_DNA"/>
</dbReference>
<keyword evidence="5 7" id="KW-1133">Transmembrane helix</keyword>
<dbReference type="InterPro" id="IPR012429">
    <property type="entry name" value="HGSNAT_cat"/>
</dbReference>
<evidence type="ECO:0000256" key="4">
    <source>
        <dbReference type="ARBA" id="ARBA00022692"/>
    </source>
</evidence>
<comment type="subcellular location">
    <subcellularLocation>
        <location evidence="1">Cell membrane</location>
        <topology evidence="1">Multi-pass membrane protein</topology>
    </subcellularLocation>
</comment>
<comment type="caution">
    <text evidence="9">The sequence shown here is derived from an EMBL/GenBank/DDBJ whole genome shotgun (WGS) entry which is preliminary data.</text>
</comment>
<feature type="transmembrane region" description="Helical" evidence="7">
    <location>
        <begin position="51"/>
        <end position="72"/>
    </location>
</feature>
<protein>
    <submittedName>
        <fullName evidence="9">DUF1624 domain-containing protein</fullName>
    </submittedName>
</protein>
<reference evidence="9" key="1">
    <citation type="journal article" date="2020" name="mSystems">
        <title>Genome- and Community-Level Interaction Insights into Carbon Utilization and Element Cycling Functions of Hydrothermarchaeota in Hydrothermal Sediment.</title>
        <authorList>
            <person name="Zhou Z."/>
            <person name="Liu Y."/>
            <person name="Xu W."/>
            <person name="Pan J."/>
            <person name="Luo Z.H."/>
            <person name="Li M."/>
        </authorList>
    </citation>
    <scope>NUCLEOTIDE SEQUENCE [LARGE SCALE GENOMIC DNA]</scope>
    <source>
        <strain evidence="9">SpSt-500</strain>
    </source>
</reference>
<keyword evidence="6 7" id="KW-0472">Membrane</keyword>
<evidence type="ECO:0000256" key="1">
    <source>
        <dbReference type="ARBA" id="ARBA00004651"/>
    </source>
</evidence>
<evidence type="ECO:0000256" key="7">
    <source>
        <dbReference type="SAM" id="Phobius"/>
    </source>
</evidence>
<feature type="transmembrane region" description="Helical" evidence="7">
    <location>
        <begin position="303"/>
        <end position="325"/>
    </location>
</feature>
<keyword evidence="4 7" id="KW-0812">Transmembrane</keyword>
<dbReference type="GO" id="GO:0005886">
    <property type="term" value="C:plasma membrane"/>
    <property type="evidence" value="ECO:0007669"/>
    <property type="project" value="UniProtKB-SubCell"/>
</dbReference>
<feature type="transmembrane region" description="Helical" evidence="7">
    <location>
        <begin position="266"/>
        <end position="283"/>
    </location>
</feature>
<evidence type="ECO:0000256" key="5">
    <source>
        <dbReference type="ARBA" id="ARBA00022989"/>
    </source>
</evidence>
<feature type="transmembrane region" description="Helical" evidence="7">
    <location>
        <begin position="157"/>
        <end position="174"/>
    </location>
</feature>
<dbReference type="AlphaFoldDB" id="A0A832DP63"/>
<feature type="domain" description="Heparan-alpha-glucosaminide N-acetyltransferase catalytic" evidence="8">
    <location>
        <begin position="9"/>
        <end position="218"/>
    </location>
</feature>
<feature type="transmembrane region" description="Helical" evidence="7">
    <location>
        <begin position="227"/>
        <end position="246"/>
    </location>
</feature>